<proteinExistence type="predicted"/>
<protein>
    <submittedName>
        <fullName evidence="1">Uncharacterized protein</fullName>
    </submittedName>
</protein>
<organism evidence="1 2">
    <name type="scientific">Colwellia asteriadis</name>
    <dbReference type="NCBI Taxonomy" id="517723"/>
    <lineage>
        <taxon>Bacteria</taxon>
        <taxon>Pseudomonadati</taxon>
        <taxon>Pseudomonadota</taxon>
        <taxon>Gammaproteobacteria</taxon>
        <taxon>Alteromonadales</taxon>
        <taxon>Colwelliaceae</taxon>
        <taxon>Colwellia</taxon>
    </lineage>
</organism>
<dbReference type="Proteomes" id="UP001500021">
    <property type="component" value="Unassembled WGS sequence"/>
</dbReference>
<sequence>MTITIAIKDIVFKCKTDEQIFYERLTKTTGLTKITLDGEVIYLFVACEYQHSAIEELTALCDMWHGTYAVMPNIV</sequence>
<comment type="caution">
    <text evidence="1">The sequence shown here is derived from an EMBL/GenBank/DDBJ whole genome shotgun (WGS) entry which is preliminary data.</text>
</comment>
<keyword evidence="2" id="KW-1185">Reference proteome</keyword>
<name>A0ABP3WKF2_9GAMM</name>
<evidence type="ECO:0000313" key="1">
    <source>
        <dbReference type="EMBL" id="GAA0818396.1"/>
    </source>
</evidence>
<reference evidence="2" key="1">
    <citation type="journal article" date="2019" name="Int. J. Syst. Evol. Microbiol.">
        <title>The Global Catalogue of Microorganisms (GCM) 10K type strain sequencing project: providing services to taxonomists for standard genome sequencing and annotation.</title>
        <authorList>
            <consortium name="The Broad Institute Genomics Platform"/>
            <consortium name="The Broad Institute Genome Sequencing Center for Infectious Disease"/>
            <person name="Wu L."/>
            <person name="Ma J."/>
        </authorList>
    </citation>
    <scope>NUCLEOTIDE SEQUENCE [LARGE SCALE GENOMIC DNA]</scope>
    <source>
        <strain evidence="2">JCM 15608</strain>
    </source>
</reference>
<gene>
    <name evidence="1" type="ORF">GCM10009111_20990</name>
</gene>
<dbReference type="RefSeq" id="WP_343817388.1">
    <property type="nucleotide sequence ID" value="NZ_BAAAFA010000007.1"/>
</dbReference>
<accession>A0ABP3WKF2</accession>
<evidence type="ECO:0000313" key="2">
    <source>
        <dbReference type="Proteomes" id="UP001500021"/>
    </source>
</evidence>
<dbReference type="EMBL" id="BAAAFA010000007">
    <property type="protein sequence ID" value="GAA0818396.1"/>
    <property type="molecule type" value="Genomic_DNA"/>
</dbReference>